<feature type="domain" description="F-box" evidence="2">
    <location>
        <begin position="355"/>
        <end position="401"/>
    </location>
</feature>
<dbReference type="InterPro" id="IPR001810">
    <property type="entry name" value="F-box_dom"/>
</dbReference>
<dbReference type="SUPFAM" id="SSF81383">
    <property type="entry name" value="F-box domain"/>
    <property type="match status" value="1"/>
</dbReference>
<dbReference type="PANTHER" id="PTHR15537:SF2">
    <property type="entry name" value="F-BOX ONLY PROTEIN 7"/>
    <property type="match status" value="1"/>
</dbReference>
<reference evidence="3 4" key="1">
    <citation type="journal article" date="2007" name="Science">
        <title>Sea anemone genome reveals ancestral eumetazoan gene repertoire and genomic organization.</title>
        <authorList>
            <person name="Putnam N.H."/>
            <person name="Srivastava M."/>
            <person name="Hellsten U."/>
            <person name="Dirks B."/>
            <person name="Chapman J."/>
            <person name="Salamov A."/>
            <person name="Terry A."/>
            <person name="Shapiro H."/>
            <person name="Lindquist E."/>
            <person name="Kapitonov V.V."/>
            <person name="Jurka J."/>
            <person name="Genikhovich G."/>
            <person name="Grigoriev I.V."/>
            <person name="Lucas S.M."/>
            <person name="Steele R.E."/>
            <person name="Finnerty J.R."/>
            <person name="Technau U."/>
            <person name="Martindale M.Q."/>
            <person name="Rokhsar D.S."/>
        </authorList>
    </citation>
    <scope>NUCLEOTIDE SEQUENCE [LARGE SCALE GENOMIC DNA]</scope>
    <source>
        <strain evidence="4">CH2 X CH6</strain>
    </source>
</reference>
<dbReference type="OMA" id="HIEPICS"/>
<feature type="compositionally biased region" description="Low complexity" evidence="1">
    <location>
        <begin position="161"/>
        <end position="171"/>
    </location>
</feature>
<evidence type="ECO:0000259" key="2">
    <source>
        <dbReference type="PROSITE" id="PS50181"/>
    </source>
</evidence>
<dbReference type="PhylomeDB" id="A7SJ73"/>
<name>A7SJ73_NEMVE</name>
<feature type="region of interest" description="Disordered" evidence="1">
    <location>
        <begin position="506"/>
        <end position="531"/>
    </location>
</feature>
<evidence type="ECO:0000313" key="4">
    <source>
        <dbReference type="Proteomes" id="UP000001593"/>
    </source>
</evidence>
<dbReference type="OrthoDB" id="101791at2759"/>
<evidence type="ECO:0000313" key="3">
    <source>
        <dbReference type="EMBL" id="EDO36247.1"/>
    </source>
</evidence>
<dbReference type="FunFam" id="3.40.1000.30:FF:000009">
    <property type="entry name" value="F-box only protein 7"/>
    <property type="match status" value="1"/>
</dbReference>
<dbReference type="KEGG" id="nve:5507664"/>
<dbReference type="HOGENOM" id="CLU_039588_0_0_1"/>
<dbReference type="Gene3D" id="3.40.1000.30">
    <property type="match status" value="1"/>
</dbReference>
<feature type="region of interest" description="Disordered" evidence="1">
    <location>
        <begin position="153"/>
        <end position="178"/>
    </location>
</feature>
<organism evidence="3 4">
    <name type="scientific">Nematostella vectensis</name>
    <name type="common">Starlet sea anemone</name>
    <dbReference type="NCBI Taxonomy" id="45351"/>
    <lineage>
        <taxon>Eukaryota</taxon>
        <taxon>Metazoa</taxon>
        <taxon>Cnidaria</taxon>
        <taxon>Anthozoa</taxon>
        <taxon>Hexacorallia</taxon>
        <taxon>Actiniaria</taxon>
        <taxon>Edwardsiidae</taxon>
        <taxon>Nematostella</taxon>
    </lineage>
</organism>
<dbReference type="PROSITE" id="PS50181">
    <property type="entry name" value="FBOX"/>
    <property type="match status" value="1"/>
</dbReference>
<dbReference type="FunCoup" id="A7SJ73">
    <property type="interactions" value="229"/>
</dbReference>
<dbReference type="InterPro" id="IPR036047">
    <property type="entry name" value="F-box-like_dom_sf"/>
</dbReference>
<feature type="compositionally biased region" description="Low complexity" evidence="1">
    <location>
        <begin position="100"/>
        <end position="110"/>
    </location>
</feature>
<dbReference type="InterPro" id="IPR047118">
    <property type="entry name" value="Fbxo7"/>
</dbReference>
<keyword evidence="4" id="KW-1185">Reference proteome</keyword>
<proteinExistence type="predicted"/>
<dbReference type="Gene3D" id="1.20.1280.50">
    <property type="match status" value="1"/>
</dbReference>
<feature type="region of interest" description="Disordered" evidence="1">
    <location>
        <begin position="90"/>
        <end position="137"/>
    </location>
</feature>
<dbReference type="Proteomes" id="UP000001593">
    <property type="component" value="Unassembled WGS sequence"/>
</dbReference>
<dbReference type="GO" id="GO:0019901">
    <property type="term" value="F:protein kinase binding"/>
    <property type="evidence" value="ECO:0000318"/>
    <property type="project" value="GO_Central"/>
</dbReference>
<gene>
    <name evidence="3" type="ORF">NEMVEDRAFT_v1g213102</name>
</gene>
<dbReference type="eggNOG" id="ENOG502QTNJ">
    <property type="taxonomic scope" value="Eukaryota"/>
</dbReference>
<dbReference type="Pfam" id="PF11566">
    <property type="entry name" value="PI31_Prot_N"/>
    <property type="match status" value="1"/>
</dbReference>
<dbReference type="InterPro" id="IPR021625">
    <property type="entry name" value="PI31_Prot_N"/>
</dbReference>
<dbReference type="EMBL" id="DS469675">
    <property type="protein sequence ID" value="EDO36247.1"/>
    <property type="molecule type" value="Genomic_DNA"/>
</dbReference>
<dbReference type="PANTHER" id="PTHR15537">
    <property type="entry name" value="F-BOX ONLY PROTEIN 7"/>
    <property type="match status" value="1"/>
</dbReference>
<protein>
    <recommendedName>
        <fullName evidence="2">F-box domain-containing protein</fullName>
    </recommendedName>
</protein>
<accession>A7SJ73</accession>
<feature type="compositionally biased region" description="Basic and acidic residues" evidence="1">
    <location>
        <begin position="112"/>
        <end position="131"/>
    </location>
</feature>
<evidence type="ECO:0000256" key="1">
    <source>
        <dbReference type="SAM" id="MobiDB-lite"/>
    </source>
</evidence>
<sequence>MKLRIRFGSRRELLDFPGLDDVTAQEVEDSVSNLLSLQNGNYFLSLNGTSPLTEDKYLNLSELGIVSGDLIHVVMCRGVECTSASPAVQVAQVSGPQAVDTTSPSTSTDSGAMEREDERCSGKSTDKRIRTESQQSLSALSAQEVTVKHIKISDKIDESEAGSSAPEESSSGGSGSGCAVNVMQPRVLRLQDGISYLLEKTYNQADVSTLHEAVCVAVHVLMLETCFNPVTKKDDEGSKSDKSEFRDQPLFIGSGWKTKRGMEFQYIHPACPGTSCYIVCASLGPFVLAHGVTEGSEIHKCHIPAAEYVRGNVDLKRKGAVDVFHNLARLSRMVKDHVVYPLLSSMRHELDLPELYGFMAIPSEVKIMVLSLLPVRSILAMSSLCRELNSITNDNTLWHHLCFRDFGTSHRNHVTNWKVEYVRIYKEKRVTRIYPPLYMSPEWITGRSPASMFPEGPPGIIGGRSDVYPNLPFMPGGFHQPGHAPGPGMHPRFDPFGPVPEMDLFPGRHPRGPGRGRGRGPFGGNPPGPFF</sequence>
<dbReference type="STRING" id="45351.A7SJ73"/>
<dbReference type="CDD" id="cd22087">
    <property type="entry name" value="F-box_FBXO7"/>
    <property type="match status" value="1"/>
</dbReference>
<dbReference type="InParanoid" id="A7SJ73"/>
<feature type="compositionally biased region" description="Basic residues" evidence="1">
    <location>
        <begin position="508"/>
        <end position="518"/>
    </location>
</feature>
<dbReference type="AlphaFoldDB" id="A7SJ73"/>
<dbReference type="GO" id="GO:1903599">
    <property type="term" value="P:positive regulation of autophagy of mitochondrion"/>
    <property type="evidence" value="ECO:0000318"/>
    <property type="project" value="GO_Central"/>
</dbReference>
<dbReference type="SMART" id="SM00256">
    <property type="entry name" value="FBOX"/>
    <property type="match status" value="1"/>
</dbReference>
<dbReference type="Pfam" id="PF12937">
    <property type="entry name" value="F-box-like"/>
    <property type="match status" value="1"/>
</dbReference>